<evidence type="ECO:0000313" key="2">
    <source>
        <dbReference type="Proteomes" id="UP001221519"/>
    </source>
</evidence>
<dbReference type="RefSeq" id="WP_274338782.1">
    <property type="nucleotide sequence ID" value="NZ_CP118109.1"/>
</dbReference>
<geneLocation type="plasmid" evidence="1 2">
    <name>unnamed1</name>
</geneLocation>
<organism evidence="1 2">
    <name type="scientific">Paenibacillus urinalis</name>
    <dbReference type="NCBI Taxonomy" id="521520"/>
    <lineage>
        <taxon>Bacteria</taxon>
        <taxon>Bacillati</taxon>
        <taxon>Bacillota</taxon>
        <taxon>Bacilli</taxon>
        <taxon>Bacillales</taxon>
        <taxon>Paenibacillaceae</taxon>
        <taxon>Paenibacillus</taxon>
    </lineage>
</organism>
<sequence>MSIKIERYLMHCKDCNNKFWALKDMKNNLPDDCIYCGAKNSRNPNIEPHTIDFISLDSDLYEIDIDQETGIPFMKHHEQILRSAEILANLSQNYGQVIDGFRVRECIIAIREELRNLNGKSENIIAGEK</sequence>
<gene>
    <name evidence="1" type="ORF">PUW25_25840</name>
</gene>
<keyword evidence="2" id="KW-1185">Reference proteome</keyword>
<evidence type="ECO:0000313" key="1">
    <source>
        <dbReference type="EMBL" id="WDI05234.1"/>
    </source>
</evidence>
<protein>
    <recommendedName>
        <fullName evidence="3">Zinc ribbon domain-containing protein</fullName>
    </recommendedName>
</protein>
<dbReference type="Proteomes" id="UP001221519">
    <property type="component" value="Plasmid unnamed1"/>
</dbReference>
<dbReference type="EMBL" id="CP118109">
    <property type="protein sequence ID" value="WDI05234.1"/>
    <property type="molecule type" value="Genomic_DNA"/>
</dbReference>
<accession>A0ABY7XKE1</accession>
<name>A0ABY7XKE1_9BACL</name>
<evidence type="ECO:0008006" key="3">
    <source>
        <dbReference type="Google" id="ProtNLM"/>
    </source>
</evidence>
<proteinExistence type="predicted"/>
<keyword evidence="1" id="KW-0614">Plasmid</keyword>
<reference evidence="1 2" key="1">
    <citation type="submission" date="2023-02" db="EMBL/GenBank/DDBJ databases">
        <title>Pathogen: clinical or host-associated sample.</title>
        <authorList>
            <person name="Hergert J."/>
            <person name="Casey R."/>
            <person name="Wagner J."/>
            <person name="Young E.L."/>
            <person name="Oakeson K.F."/>
        </authorList>
    </citation>
    <scope>NUCLEOTIDE SEQUENCE [LARGE SCALE GENOMIC DNA]</scope>
    <source>
        <strain evidence="1 2">2022CK-00829</strain>
        <plasmid evidence="1 2">unnamed1</plasmid>
    </source>
</reference>